<dbReference type="PANTHER" id="PTHR31668:SF4">
    <property type="entry name" value="TRANSCRIPTIONAL ACTIVATOR PROTEIN DAL81"/>
    <property type="match status" value="1"/>
</dbReference>
<feature type="region of interest" description="Disordered" evidence="2">
    <location>
        <begin position="1"/>
        <end position="70"/>
    </location>
</feature>
<proteinExistence type="predicted"/>
<evidence type="ECO:0000256" key="1">
    <source>
        <dbReference type="ARBA" id="ARBA00023242"/>
    </source>
</evidence>
<dbReference type="PANTHER" id="PTHR31668">
    <property type="entry name" value="GLUCOSE TRANSPORT TRANSCRIPTION REGULATOR RGT1-RELATED-RELATED"/>
    <property type="match status" value="1"/>
</dbReference>
<name>A0AA43QNU6_9LECA</name>
<evidence type="ECO:0000256" key="2">
    <source>
        <dbReference type="SAM" id="MobiDB-lite"/>
    </source>
</evidence>
<dbReference type="AlphaFoldDB" id="A0AA43QNU6"/>
<reference evidence="4" key="1">
    <citation type="journal article" date="2023" name="Genome Biol. Evol.">
        <title>First Whole Genome Sequence and Flow Cytometry Genome Size Data for the Lichen-Forming Fungus Ramalina farinacea (Ascomycota).</title>
        <authorList>
            <person name="Llewellyn T."/>
            <person name="Mian S."/>
            <person name="Hill R."/>
            <person name="Leitch I.J."/>
            <person name="Gaya E."/>
        </authorList>
    </citation>
    <scope>NUCLEOTIDE SEQUENCE</scope>
    <source>
        <strain evidence="4">LIQ254RAFAR</strain>
    </source>
</reference>
<evidence type="ECO:0000259" key="3">
    <source>
        <dbReference type="Pfam" id="PF04082"/>
    </source>
</evidence>
<protein>
    <submittedName>
        <fullName evidence="4">Fungal specific transcription factor</fullName>
    </submittedName>
</protein>
<dbReference type="InterPro" id="IPR007219">
    <property type="entry name" value="XnlR_reg_dom"/>
</dbReference>
<feature type="compositionally biased region" description="Basic and acidic residues" evidence="2">
    <location>
        <begin position="43"/>
        <end position="55"/>
    </location>
</feature>
<dbReference type="Pfam" id="PF04082">
    <property type="entry name" value="Fungal_trans"/>
    <property type="match status" value="1"/>
</dbReference>
<dbReference type="GO" id="GO:0001080">
    <property type="term" value="P:nitrogen catabolite activation of transcription from RNA polymerase II promoter"/>
    <property type="evidence" value="ECO:0007669"/>
    <property type="project" value="TreeGrafter"/>
</dbReference>
<comment type="caution">
    <text evidence="4">The sequence shown here is derived from an EMBL/GenBank/DDBJ whole genome shotgun (WGS) entry which is preliminary data.</text>
</comment>
<feature type="compositionally biased region" description="Low complexity" evidence="2">
    <location>
        <begin position="57"/>
        <end position="68"/>
    </location>
</feature>
<keyword evidence="5" id="KW-1185">Reference proteome</keyword>
<evidence type="ECO:0000313" key="4">
    <source>
        <dbReference type="EMBL" id="MDI1488153.1"/>
    </source>
</evidence>
<keyword evidence="1" id="KW-0539">Nucleus</keyword>
<evidence type="ECO:0000313" key="5">
    <source>
        <dbReference type="Proteomes" id="UP001161017"/>
    </source>
</evidence>
<dbReference type="Proteomes" id="UP001161017">
    <property type="component" value="Unassembled WGS sequence"/>
</dbReference>
<feature type="region of interest" description="Disordered" evidence="2">
    <location>
        <begin position="558"/>
        <end position="582"/>
    </location>
</feature>
<gene>
    <name evidence="4" type="primary">DAL81</name>
    <name evidence="4" type="ORF">OHK93_007427</name>
</gene>
<dbReference type="EMBL" id="JAPUFD010000007">
    <property type="protein sequence ID" value="MDI1488153.1"/>
    <property type="molecule type" value="Genomic_DNA"/>
</dbReference>
<dbReference type="GO" id="GO:0005634">
    <property type="term" value="C:nucleus"/>
    <property type="evidence" value="ECO:0007669"/>
    <property type="project" value="TreeGrafter"/>
</dbReference>
<dbReference type="InterPro" id="IPR050797">
    <property type="entry name" value="Carb_Metab_Trans_Reg"/>
</dbReference>
<feature type="domain" description="Xylanolytic transcriptional activator regulatory" evidence="3">
    <location>
        <begin position="143"/>
        <end position="380"/>
    </location>
</feature>
<sequence>MHGQKCTYVEDPRPRKRRVDTEGQGDDSVKRRAPGQLQPQSKGNRDRTKIKREESEGSSNSSAASPGSWQYHGSHVGYTTELEPMLFDISRSAGSASWSANYQKSDDRNAFLTFGDEDQSSPQLSSSVQAVEKLVGTNGPLLLQHFHSAISRSFPIIEDSSLSPAQRKNLDPALLCAVYTVSASSPGFVADKKKPLDVHQLEELALCLVADSLNKPTLSTMQAGLLLMQRSDIDSKTLNSQLVNATFELGLYLDCTSWAISDEEKGLRKRLAWALYMQDQWCSLVHGRPSLIPKAHWAVQDLTDHDFGLREGSSESSIDERERGQELFRQMVTLTEILSNILETFYTQTAMQEYDSAGESGPNLILARAKPVQIELKKWYTNLPKTLKLDNGKAPAIIGHLHLAYFATEITMHRYIIRSLAKTPSSNFEYLHLCHICREAAKSRLISAMDFINRLRSDHLTSFWYFPSKVNFALVATFGSLLLATAPGQEETDFYRARLREYRWTLSVSAKNAGFLNFAIESLESSTDLLKSLPLKPKIEHMPDMPKPDLPIPHLIPHSSTVSHRTSHHSIREEEMDAEGNEQSFLVDGDQDEDSYNDDDVMTDVPHLAISQPIHSSDFQSQNFAAGFSGWGGMTNMSPVTETSEAPFFFQTNTSNGMLGVNNGVGMAYGGAGGPAGYTGGGMSGPFAGTAFEGLSARNWFDNSHHGSPEAEGLGMLAEI</sequence>
<dbReference type="GO" id="GO:0008270">
    <property type="term" value="F:zinc ion binding"/>
    <property type="evidence" value="ECO:0007669"/>
    <property type="project" value="InterPro"/>
</dbReference>
<dbReference type="CDD" id="cd12148">
    <property type="entry name" value="fungal_TF_MHR"/>
    <property type="match status" value="1"/>
</dbReference>
<dbReference type="GO" id="GO:0003677">
    <property type="term" value="F:DNA binding"/>
    <property type="evidence" value="ECO:0007669"/>
    <property type="project" value="InterPro"/>
</dbReference>
<accession>A0AA43QNU6</accession>
<organism evidence="4 5">
    <name type="scientific">Ramalina farinacea</name>
    <dbReference type="NCBI Taxonomy" id="258253"/>
    <lineage>
        <taxon>Eukaryota</taxon>
        <taxon>Fungi</taxon>
        <taxon>Dikarya</taxon>
        <taxon>Ascomycota</taxon>
        <taxon>Pezizomycotina</taxon>
        <taxon>Lecanoromycetes</taxon>
        <taxon>OSLEUM clade</taxon>
        <taxon>Lecanoromycetidae</taxon>
        <taxon>Lecanorales</taxon>
        <taxon>Lecanorineae</taxon>
        <taxon>Ramalinaceae</taxon>
        <taxon>Ramalina</taxon>
    </lineage>
</organism>
<dbReference type="GO" id="GO:0006351">
    <property type="term" value="P:DNA-templated transcription"/>
    <property type="evidence" value="ECO:0007669"/>
    <property type="project" value="InterPro"/>
</dbReference>